<dbReference type="Proteomes" id="UP000693738">
    <property type="component" value="Unassembled WGS sequence"/>
</dbReference>
<name>A0A8J2IGF8_FUSEQ</name>
<organism evidence="2 3">
    <name type="scientific">Fusarium equiseti</name>
    <name type="common">Fusarium scirpi</name>
    <dbReference type="NCBI Taxonomy" id="61235"/>
    <lineage>
        <taxon>Eukaryota</taxon>
        <taxon>Fungi</taxon>
        <taxon>Dikarya</taxon>
        <taxon>Ascomycota</taxon>
        <taxon>Pezizomycotina</taxon>
        <taxon>Sordariomycetes</taxon>
        <taxon>Hypocreomycetidae</taxon>
        <taxon>Hypocreales</taxon>
        <taxon>Nectriaceae</taxon>
        <taxon>Fusarium</taxon>
        <taxon>Fusarium incarnatum-equiseti species complex</taxon>
    </lineage>
</organism>
<feature type="region of interest" description="Disordered" evidence="1">
    <location>
        <begin position="1"/>
        <end position="32"/>
    </location>
</feature>
<protein>
    <submittedName>
        <fullName evidence="2">Uncharacterized protein</fullName>
    </submittedName>
</protein>
<feature type="compositionally biased region" description="Polar residues" evidence="1">
    <location>
        <begin position="11"/>
        <end position="28"/>
    </location>
</feature>
<sequence length="148" mass="16949">MTSPSPPAFQERSSFSQHHNTHQDNNLTYDKMPRKYTKKEIQEEVRTYLEGANPSNIDAPNPIPVGRWTDAHSEGRTASSITFHVRIMLQSNGKYATCIAYKQQGRDLIVDGSKKDDWGDQIVPADVLRHYQELFGVTKTDEEKKKKQ</sequence>
<proteinExistence type="predicted"/>
<dbReference type="AlphaFoldDB" id="A0A8J2IGF8"/>
<comment type="caution">
    <text evidence="2">The sequence shown here is derived from an EMBL/GenBank/DDBJ whole genome shotgun (WGS) entry which is preliminary data.</text>
</comment>
<dbReference type="EMBL" id="CAJSTJ010000099">
    <property type="protein sequence ID" value="CAG7556488.1"/>
    <property type="molecule type" value="Genomic_DNA"/>
</dbReference>
<reference evidence="2" key="1">
    <citation type="submission" date="2021-05" db="EMBL/GenBank/DDBJ databases">
        <authorList>
            <person name="Khan N."/>
        </authorList>
    </citation>
    <scope>NUCLEOTIDE SEQUENCE</scope>
</reference>
<evidence type="ECO:0000313" key="2">
    <source>
        <dbReference type="EMBL" id="CAG7556488.1"/>
    </source>
</evidence>
<evidence type="ECO:0000256" key="1">
    <source>
        <dbReference type="SAM" id="MobiDB-lite"/>
    </source>
</evidence>
<accession>A0A8J2IGF8</accession>
<evidence type="ECO:0000313" key="3">
    <source>
        <dbReference type="Proteomes" id="UP000693738"/>
    </source>
</evidence>
<gene>
    <name evidence="2" type="ORF">FEQUK3_LOCUS2204</name>
</gene>